<evidence type="ECO:0000259" key="7">
    <source>
        <dbReference type="PROSITE" id="PS50850"/>
    </source>
</evidence>
<dbReference type="GO" id="GO:0005886">
    <property type="term" value="C:plasma membrane"/>
    <property type="evidence" value="ECO:0007669"/>
    <property type="project" value="UniProtKB-SubCell"/>
</dbReference>
<feature type="non-terminal residue" evidence="8">
    <location>
        <position position="235"/>
    </location>
</feature>
<dbReference type="PANTHER" id="PTHR43124:SF3">
    <property type="entry name" value="CHLORAMPHENICOL EFFLUX PUMP RV0191"/>
    <property type="match status" value="1"/>
</dbReference>
<organism evidence="8">
    <name type="scientific">marine metagenome</name>
    <dbReference type="NCBI Taxonomy" id="408172"/>
    <lineage>
        <taxon>unclassified sequences</taxon>
        <taxon>metagenomes</taxon>
        <taxon>ecological metagenomes</taxon>
    </lineage>
</organism>
<dbReference type="PROSITE" id="PS50850">
    <property type="entry name" value="MFS"/>
    <property type="match status" value="1"/>
</dbReference>
<feature type="transmembrane region" description="Helical" evidence="6">
    <location>
        <begin position="161"/>
        <end position="181"/>
    </location>
</feature>
<dbReference type="SUPFAM" id="SSF103473">
    <property type="entry name" value="MFS general substrate transporter"/>
    <property type="match status" value="1"/>
</dbReference>
<evidence type="ECO:0000256" key="6">
    <source>
        <dbReference type="SAM" id="Phobius"/>
    </source>
</evidence>
<accession>A0A381Y7C8</accession>
<keyword evidence="5 6" id="KW-0472">Membrane</keyword>
<evidence type="ECO:0000256" key="1">
    <source>
        <dbReference type="ARBA" id="ARBA00004651"/>
    </source>
</evidence>
<reference evidence="8" key="1">
    <citation type="submission" date="2018-05" db="EMBL/GenBank/DDBJ databases">
        <authorList>
            <person name="Lanie J.A."/>
            <person name="Ng W.-L."/>
            <person name="Kazmierczak K.M."/>
            <person name="Andrzejewski T.M."/>
            <person name="Davidsen T.M."/>
            <person name="Wayne K.J."/>
            <person name="Tettelin H."/>
            <person name="Glass J.I."/>
            <person name="Rusch D."/>
            <person name="Podicherti R."/>
            <person name="Tsui H.-C.T."/>
            <person name="Winkler M.E."/>
        </authorList>
    </citation>
    <scope>NUCLEOTIDE SEQUENCE</scope>
</reference>
<feature type="transmembrane region" description="Helical" evidence="6">
    <location>
        <begin position="98"/>
        <end position="119"/>
    </location>
</feature>
<keyword evidence="3 6" id="KW-0812">Transmembrane</keyword>
<evidence type="ECO:0000313" key="8">
    <source>
        <dbReference type="EMBL" id="SVA73006.1"/>
    </source>
</evidence>
<keyword evidence="4 6" id="KW-1133">Transmembrane helix</keyword>
<dbReference type="Gene3D" id="1.20.1250.20">
    <property type="entry name" value="MFS general substrate transporter like domains"/>
    <property type="match status" value="1"/>
</dbReference>
<feature type="transmembrane region" description="Helical" evidence="6">
    <location>
        <begin position="73"/>
        <end position="92"/>
    </location>
</feature>
<gene>
    <name evidence="8" type="ORF">METZ01_LOCUS125860</name>
</gene>
<dbReference type="InterPro" id="IPR020846">
    <property type="entry name" value="MFS_dom"/>
</dbReference>
<protein>
    <recommendedName>
        <fullName evidence="7">Major facilitator superfamily (MFS) profile domain-containing protein</fullName>
    </recommendedName>
</protein>
<sequence length="235" mass="24956">VTTRRPARSLIFSVTAMGLLNNALLMSSTPEILETFGAPTSRAGLLIGCGTVTGIVAAPAMGFLADRHGRKRVLIPCLVVFGVFGALGGLAPSLGWLLAARVCQGIGSAGLINLAVVILSDHWSGLDRARLIGHNSAVITACLAVFPLIGGITTDLVGWRWMFGFYAMALVVAAVVAVRLVDSWEPRPVTVGMQLRGAWSEVRRPAMASVVFLDGVIFFVMFGLFLTVMPIYLDE</sequence>
<keyword evidence="2" id="KW-1003">Cell membrane</keyword>
<evidence type="ECO:0000256" key="3">
    <source>
        <dbReference type="ARBA" id="ARBA00022692"/>
    </source>
</evidence>
<dbReference type="EMBL" id="UINC01017572">
    <property type="protein sequence ID" value="SVA73006.1"/>
    <property type="molecule type" value="Genomic_DNA"/>
</dbReference>
<dbReference type="InterPro" id="IPR011701">
    <property type="entry name" value="MFS"/>
</dbReference>
<feature type="domain" description="Major facilitator superfamily (MFS) profile" evidence="7">
    <location>
        <begin position="7"/>
        <end position="235"/>
    </location>
</feature>
<dbReference type="AlphaFoldDB" id="A0A381Y7C8"/>
<evidence type="ECO:0000256" key="2">
    <source>
        <dbReference type="ARBA" id="ARBA00022475"/>
    </source>
</evidence>
<evidence type="ECO:0000256" key="4">
    <source>
        <dbReference type="ARBA" id="ARBA00022989"/>
    </source>
</evidence>
<proteinExistence type="predicted"/>
<evidence type="ECO:0000256" key="5">
    <source>
        <dbReference type="ARBA" id="ARBA00023136"/>
    </source>
</evidence>
<dbReference type="PANTHER" id="PTHR43124">
    <property type="entry name" value="PURINE EFFLUX PUMP PBUE"/>
    <property type="match status" value="1"/>
</dbReference>
<dbReference type="InterPro" id="IPR050189">
    <property type="entry name" value="MFS_Efflux_Transporters"/>
</dbReference>
<dbReference type="Pfam" id="PF07690">
    <property type="entry name" value="MFS_1"/>
    <property type="match status" value="1"/>
</dbReference>
<dbReference type="GO" id="GO:0022857">
    <property type="term" value="F:transmembrane transporter activity"/>
    <property type="evidence" value="ECO:0007669"/>
    <property type="project" value="InterPro"/>
</dbReference>
<comment type="subcellular location">
    <subcellularLocation>
        <location evidence="1">Cell membrane</location>
        <topology evidence="1">Multi-pass membrane protein</topology>
    </subcellularLocation>
</comment>
<feature type="non-terminal residue" evidence="8">
    <location>
        <position position="1"/>
    </location>
</feature>
<dbReference type="InterPro" id="IPR036259">
    <property type="entry name" value="MFS_trans_sf"/>
</dbReference>
<feature type="transmembrane region" description="Helical" evidence="6">
    <location>
        <begin position="43"/>
        <end position="64"/>
    </location>
</feature>
<name>A0A381Y7C8_9ZZZZ</name>
<feature type="transmembrane region" description="Helical" evidence="6">
    <location>
        <begin position="131"/>
        <end position="149"/>
    </location>
</feature>
<feature type="transmembrane region" description="Helical" evidence="6">
    <location>
        <begin position="210"/>
        <end position="233"/>
    </location>
</feature>